<dbReference type="AlphaFoldDB" id="A0A1B8GAJ7"/>
<sequence length="273" mass="31163">MASSNQPTHTLNKTFPLFPRLPIEIRLSIWHLTLTPRVIELQLSSLTSNDLYATSDLLYKTPLTRPRLHPLFHINRETRSEAFAIYRPLSPQPNGVFMSSHEHPFDLTSHSLDTYVFLLPLYYLQQQQSDPAVMFSANAALAIGLTREFVLDRLASANDGLDVSKIESMGIMWSDMHIKDPSTLIKALQPFKSLRQLFICFVEQTVEGELFKKGNRIGGLMMSLVHREGSQIRSRFLFRILDEYEELAKRMNVALAEAGISTELGIRMVRLET</sequence>
<dbReference type="OrthoDB" id="3513892at2759"/>
<evidence type="ECO:0000259" key="1">
    <source>
        <dbReference type="Pfam" id="PF20150"/>
    </source>
</evidence>
<reference evidence="3" key="2">
    <citation type="journal article" date="2018" name="Nat. Commun.">
        <title>Extreme sensitivity to ultraviolet light in the fungal pathogen causing white-nose syndrome of bats.</title>
        <authorList>
            <person name="Palmer J.M."/>
            <person name="Drees K.P."/>
            <person name="Foster J.T."/>
            <person name="Lindner D.L."/>
        </authorList>
    </citation>
    <scope>NUCLEOTIDE SEQUENCE [LARGE SCALE GENOMIC DNA]</scope>
    <source>
        <strain evidence="3">UAMH 10579</strain>
    </source>
</reference>
<feature type="domain" description="2EXR" evidence="1">
    <location>
        <begin position="15"/>
        <end position="90"/>
    </location>
</feature>
<accession>A0A1B8GAJ7</accession>
<dbReference type="EMBL" id="KV460261">
    <property type="protein sequence ID" value="OBT92863.1"/>
    <property type="molecule type" value="Genomic_DNA"/>
</dbReference>
<dbReference type="PANTHER" id="PTHR35910:SF1">
    <property type="entry name" value="2EXR DOMAIN-CONTAINING PROTEIN"/>
    <property type="match status" value="1"/>
</dbReference>
<name>A0A1B8GAJ7_9PEZI</name>
<organism evidence="2 3">
    <name type="scientific">Pseudogymnoascus verrucosus</name>
    <dbReference type="NCBI Taxonomy" id="342668"/>
    <lineage>
        <taxon>Eukaryota</taxon>
        <taxon>Fungi</taxon>
        <taxon>Dikarya</taxon>
        <taxon>Ascomycota</taxon>
        <taxon>Pezizomycotina</taxon>
        <taxon>Leotiomycetes</taxon>
        <taxon>Thelebolales</taxon>
        <taxon>Thelebolaceae</taxon>
        <taxon>Pseudogymnoascus</taxon>
    </lineage>
</organism>
<keyword evidence="3" id="KW-1185">Reference proteome</keyword>
<dbReference type="RefSeq" id="XP_018126596.1">
    <property type="nucleotide sequence ID" value="XM_018278507.1"/>
</dbReference>
<protein>
    <recommendedName>
        <fullName evidence="1">2EXR domain-containing protein</fullName>
    </recommendedName>
</protein>
<evidence type="ECO:0000313" key="2">
    <source>
        <dbReference type="EMBL" id="OBT92863.1"/>
    </source>
</evidence>
<dbReference type="GeneID" id="28842477"/>
<dbReference type="Pfam" id="PF20150">
    <property type="entry name" value="2EXR"/>
    <property type="match status" value="1"/>
</dbReference>
<dbReference type="InterPro" id="IPR045518">
    <property type="entry name" value="2EXR"/>
</dbReference>
<evidence type="ECO:0000313" key="3">
    <source>
        <dbReference type="Proteomes" id="UP000091956"/>
    </source>
</evidence>
<reference evidence="2 3" key="1">
    <citation type="submission" date="2016-03" db="EMBL/GenBank/DDBJ databases">
        <title>Comparative genomics of Pseudogymnoascus destructans, the fungus causing white-nose syndrome of bats.</title>
        <authorList>
            <person name="Palmer J.M."/>
            <person name="Drees K.P."/>
            <person name="Foster J.T."/>
            <person name="Lindner D.L."/>
        </authorList>
    </citation>
    <scope>NUCLEOTIDE SEQUENCE [LARGE SCALE GENOMIC DNA]</scope>
    <source>
        <strain evidence="2 3">UAMH 10579</strain>
    </source>
</reference>
<dbReference type="Proteomes" id="UP000091956">
    <property type="component" value="Unassembled WGS sequence"/>
</dbReference>
<dbReference type="PANTHER" id="PTHR35910">
    <property type="entry name" value="2EXR DOMAIN-CONTAINING PROTEIN"/>
    <property type="match status" value="1"/>
</dbReference>
<proteinExistence type="predicted"/>
<gene>
    <name evidence="2" type="ORF">VE01_09091</name>
</gene>